<feature type="transmembrane region" description="Helical" evidence="1">
    <location>
        <begin position="460"/>
        <end position="476"/>
    </location>
</feature>
<feature type="transmembrane region" description="Helical" evidence="1">
    <location>
        <begin position="105"/>
        <end position="130"/>
    </location>
</feature>
<feature type="transmembrane region" description="Helical" evidence="1">
    <location>
        <begin position="6"/>
        <end position="26"/>
    </location>
</feature>
<feature type="transmembrane region" description="Helical" evidence="1">
    <location>
        <begin position="225"/>
        <end position="247"/>
    </location>
</feature>
<dbReference type="EMBL" id="MGIZ01000062">
    <property type="protein sequence ID" value="OGM97018.1"/>
    <property type="molecule type" value="Genomic_DNA"/>
</dbReference>
<feature type="transmembrane region" description="Helical" evidence="1">
    <location>
        <begin position="380"/>
        <end position="401"/>
    </location>
</feature>
<comment type="caution">
    <text evidence="2">The sequence shown here is derived from an EMBL/GenBank/DDBJ whole genome shotgun (WGS) entry which is preliminary data.</text>
</comment>
<keyword evidence="1" id="KW-1133">Transmembrane helix</keyword>
<keyword evidence="1" id="KW-0472">Membrane</keyword>
<feature type="transmembrane region" description="Helical" evidence="1">
    <location>
        <begin position="136"/>
        <end position="157"/>
    </location>
</feature>
<sequence>MLENHHFNLDLVFTIAMTFWIIFLIVTRKIIYNGPNTDNEKQVYAASTIKKWRWFSDMHRLGAQKTYMKDGTVLMISFFQGIFNNYWGDYPVTSASSFSVAISGIMLYLIGANYLGPFAGLIIALLFLISVWPWQVALFGGHINVAIVFFLLSIYFMQSSQTGILPQNVWLLIAGALFCLSLFSSASSSKFIIPFLAALFYEANKSIIGPNYVYTALAEALKKDFSLLSLAIPAFFIIVFLIIITSYKKIVNLMYYQKAPRILNKLISGRGLFPLEYYIQHARKKIYAIIFPTLLGLILLFIIYNLIGFDYSAPTTAGALLMFVLLTLPDVKTGIRNYLFYLFHSHRKTHFRLYVDYFAKKNISVDRATRGGGHIWLPLLLWRIIPLHILISLAALTYLLLIKPMTYSDAIILALMSLSPYIWGEITYGVQVGRSYLPGLVTMPLLTGTAIFLLSAYSNFITLVAAVILAVFLWNLEKFLNDILPARLTASKLVEALLKHGINEFHTYQTDYNNFLVNIIDLDPRYKNKFKINFINSIAEVEHGWIVIPNTSSKAVHMESESEAIKYGDYDKDPVLNELLKTKRIEKVAKAKFKTMGTSRFWTHESEVTSYMDLILKDITKEDLYRGYAWLIHSDQVKTTTNEIV</sequence>
<proteinExistence type="predicted"/>
<protein>
    <recommendedName>
        <fullName evidence="4">Glycosyltransferase RgtA/B/C/D-like domain-containing protein</fullName>
    </recommendedName>
</protein>
<feature type="transmembrane region" description="Helical" evidence="1">
    <location>
        <begin position="169"/>
        <end position="186"/>
    </location>
</feature>
<evidence type="ECO:0000313" key="3">
    <source>
        <dbReference type="Proteomes" id="UP000177594"/>
    </source>
</evidence>
<dbReference type="AlphaFoldDB" id="A0A1F8EA76"/>
<feature type="transmembrane region" description="Helical" evidence="1">
    <location>
        <begin position="286"/>
        <end position="307"/>
    </location>
</feature>
<evidence type="ECO:0000256" key="1">
    <source>
        <dbReference type="SAM" id="Phobius"/>
    </source>
</evidence>
<gene>
    <name evidence="2" type="ORF">A2817_00100</name>
</gene>
<keyword evidence="1" id="KW-0812">Transmembrane</keyword>
<feature type="transmembrane region" description="Helical" evidence="1">
    <location>
        <begin position="407"/>
        <end position="424"/>
    </location>
</feature>
<evidence type="ECO:0000313" key="2">
    <source>
        <dbReference type="EMBL" id="OGM97018.1"/>
    </source>
</evidence>
<dbReference type="Proteomes" id="UP000177594">
    <property type="component" value="Unassembled WGS sequence"/>
</dbReference>
<reference evidence="2 3" key="1">
    <citation type="journal article" date="2016" name="Nat. Commun.">
        <title>Thousands of microbial genomes shed light on interconnected biogeochemical processes in an aquifer system.</title>
        <authorList>
            <person name="Anantharaman K."/>
            <person name="Brown C.T."/>
            <person name="Hug L.A."/>
            <person name="Sharon I."/>
            <person name="Castelle C.J."/>
            <person name="Probst A.J."/>
            <person name="Thomas B.C."/>
            <person name="Singh A."/>
            <person name="Wilkins M.J."/>
            <person name="Karaoz U."/>
            <person name="Brodie E.L."/>
            <person name="Williams K.H."/>
            <person name="Hubbard S.S."/>
            <person name="Banfield J.F."/>
        </authorList>
    </citation>
    <scope>NUCLEOTIDE SEQUENCE [LARGE SCALE GENOMIC DNA]</scope>
</reference>
<evidence type="ECO:0008006" key="4">
    <source>
        <dbReference type="Google" id="ProtNLM"/>
    </source>
</evidence>
<name>A0A1F8EA76_9BACT</name>
<organism evidence="2 3">
    <name type="scientific">Candidatus Yanofskybacteria bacterium RIFCSPHIGHO2_01_FULL_39_8b</name>
    <dbReference type="NCBI Taxonomy" id="1802659"/>
    <lineage>
        <taxon>Bacteria</taxon>
        <taxon>Candidatus Yanofskyibacteriota</taxon>
    </lineage>
</organism>
<accession>A0A1F8EA76</accession>
<feature type="transmembrane region" description="Helical" evidence="1">
    <location>
        <begin position="313"/>
        <end position="331"/>
    </location>
</feature>